<dbReference type="AlphaFoldDB" id="A0A0V0I5N8"/>
<proteinExistence type="predicted"/>
<evidence type="ECO:0000313" key="1">
    <source>
        <dbReference type="EMBL" id="JAP27918.1"/>
    </source>
</evidence>
<protein>
    <submittedName>
        <fullName evidence="1">Putative ovule protein</fullName>
    </submittedName>
</protein>
<reference evidence="1" key="1">
    <citation type="submission" date="2015-12" db="EMBL/GenBank/DDBJ databases">
        <title>Gene expression during late stages of embryo sac development: a critical building block for successful pollen-pistil interactions.</title>
        <authorList>
            <person name="Liu Y."/>
            <person name="Joly V."/>
            <person name="Sabar M."/>
            <person name="Matton D.P."/>
        </authorList>
    </citation>
    <scope>NUCLEOTIDE SEQUENCE</scope>
</reference>
<name>A0A0V0I5N8_SOLCH</name>
<accession>A0A0V0I5N8</accession>
<feature type="non-terminal residue" evidence="1">
    <location>
        <position position="1"/>
    </location>
</feature>
<dbReference type="EMBL" id="GEDG01010663">
    <property type="protein sequence ID" value="JAP27918.1"/>
    <property type="molecule type" value="Transcribed_RNA"/>
</dbReference>
<sequence>FSHKKKKRVTCPVMAEIHSSCQESINSGHTSDLECRTVSCKHWLAWKNYNGPESFFCLALR</sequence>
<organism evidence="1">
    <name type="scientific">Solanum chacoense</name>
    <name type="common">Chaco potato</name>
    <dbReference type="NCBI Taxonomy" id="4108"/>
    <lineage>
        <taxon>Eukaryota</taxon>
        <taxon>Viridiplantae</taxon>
        <taxon>Streptophyta</taxon>
        <taxon>Embryophyta</taxon>
        <taxon>Tracheophyta</taxon>
        <taxon>Spermatophyta</taxon>
        <taxon>Magnoliopsida</taxon>
        <taxon>eudicotyledons</taxon>
        <taxon>Gunneridae</taxon>
        <taxon>Pentapetalae</taxon>
        <taxon>asterids</taxon>
        <taxon>lamiids</taxon>
        <taxon>Solanales</taxon>
        <taxon>Solanaceae</taxon>
        <taxon>Solanoideae</taxon>
        <taxon>Solaneae</taxon>
        <taxon>Solanum</taxon>
    </lineage>
</organism>